<accession>A0A4P7LH01</accession>
<feature type="chain" id="PRO_5020254017" description="Lipoprotein" evidence="1">
    <location>
        <begin position="16"/>
        <end position="127"/>
    </location>
</feature>
<dbReference type="PROSITE" id="PS51257">
    <property type="entry name" value="PROKAR_LIPOPROTEIN"/>
    <property type="match status" value="1"/>
</dbReference>
<evidence type="ECO:0000313" key="2">
    <source>
        <dbReference type="EMBL" id="QBY54928.1"/>
    </source>
</evidence>
<dbReference type="KEGG" id="cox:E0W60_20885"/>
<dbReference type="Proteomes" id="UP000295294">
    <property type="component" value="Chromosome 2"/>
</dbReference>
<dbReference type="AlphaFoldDB" id="A0A4P7LH01"/>
<organism evidence="2 3">
    <name type="scientific">Cupriavidus oxalaticus</name>
    <dbReference type="NCBI Taxonomy" id="96344"/>
    <lineage>
        <taxon>Bacteria</taxon>
        <taxon>Pseudomonadati</taxon>
        <taxon>Pseudomonadota</taxon>
        <taxon>Betaproteobacteria</taxon>
        <taxon>Burkholderiales</taxon>
        <taxon>Burkholderiaceae</taxon>
        <taxon>Cupriavidus</taxon>
    </lineage>
</organism>
<dbReference type="EMBL" id="CP038635">
    <property type="protein sequence ID" value="QBY54928.1"/>
    <property type="molecule type" value="Genomic_DNA"/>
</dbReference>
<name>A0A4P7LH01_9BURK</name>
<proteinExistence type="predicted"/>
<dbReference type="OrthoDB" id="8966399at2"/>
<gene>
    <name evidence="2" type="ORF">E0W60_20885</name>
</gene>
<protein>
    <recommendedName>
        <fullName evidence="4">Lipoprotein</fullName>
    </recommendedName>
</protein>
<evidence type="ECO:0000313" key="3">
    <source>
        <dbReference type="Proteomes" id="UP000295294"/>
    </source>
</evidence>
<reference evidence="2 3" key="1">
    <citation type="submission" date="2019-03" db="EMBL/GenBank/DDBJ databases">
        <title>Efficiently degradation of phenoxyalkanoic acid herbicides by Cupriavidus oxalaticus strain X32.</title>
        <authorList>
            <person name="Sheng X."/>
        </authorList>
    </citation>
    <scope>NUCLEOTIDE SEQUENCE [LARGE SCALE GENOMIC DNA]</scope>
    <source>
        <strain evidence="2 3">X32</strain>
    </source>
</reference>
<feature type="signal peptide" evidence="1">
    <location>
        <begin position="1"/>
        <end position="15"/>
    </location>
</feature>
<sequence length="127" mass="13800">MFFRAAVIGAGVAVAAMMAGCATGTSEKDIRARPPMRLFTPAKMADVAKCLRNNLGDEATMVNLPAQNQMEIRIGQPKISGEFAYAYLISLTARPDGTAVELRKTNTWFPQMTPEELETETKACARS</sequence>
<keyword evidence="1" id="KW-0732">Signal</keyword>
<evidence type="ECO:0000256" key="1">
    <source>
        <dbReference type="SAM" id="SignalP"/>
    </source>
</evidence>
<evidence type="ECO:0008006" key="4">
    <source>
        <dbReference type="Google" id="ProtNLM"/>
    </source>
</evidence>